<protein>
    <recommendedName>
        <fullName evidence="4">Peptidase M50</fullName>
    </recommendedName>
</protein>
<accession>A0A8J3FL27</accession>
<reference evidence="2" key="1">
    <citation type="journal article" date="2014" name="Int. J. Syst. Evol. Microbiol.">
        <title>Complete genome sequence of Corynebacterium casei LMG S-19264T (=DSM 44701T), isolated from a smear-ripened cheese.</title>
        <authorList>
            <consortium name="US DOE Joint Genome Institute (JGI-PGF)"/>
            <person name="Walter F."/>
            <person name="Albersmeier A."/>
            <person name="Kalinowski J."/>
            <person name="Ruckert C."/>
        </authorList>
    </citation>
    <scope>NUCLEOTIDE SEQUENCE</scope>
    <source>
        <strain evidence="2">JCM 3091</strain>
    </source>
</reference>
<evidence type="ECO:0000313" key="3">
    <source>
        <dbReference type="Proteomes" id="UP000662200"/>
    </source>
</evidence>
<reference evidence="2" key="2">
    <citation type="submission" date="2020-09" db="EMBL/GenBank/DDBJ databases">
        <authorList>
            <person name="Sun Q."/>
            <person name="Ohkuma M."/>
        </authorList>
    </citation>
    <scope>NUCLEOTIDE SEQUENCE</scope>
    <source>
        <strain evidence="2">JCM 3091</strain>
    </source>
</reference>
<evidence type="ECO:0000256" key="1">
    <source>
        <dbReference type="SAM" id="Phobius"/>
    </source>
</evidence>
<keyword evidence="1" id="KW-1133">Transmembrane helix</keyword>
<organism evidence="2 3">
    <name type="scientific">Pilimelia terevasa</name>
    <dbReference type="NCBI Taxonomy" id="53372"/>
    <lineage>
        <taxon>Bacteria</taxon>
        <taxon>Bacillati</taxon>
        <taxon>Actinomycetota</taxon>
        <taxon>Actinomycetes</taxon>
        <taxon>Micromonosporales</taxon>
        <taxon>Micromonosporaceae</taxon>
        <taxon>Pilimelia</taxon>
    </lineage>
</organism>
<evidence type="ECO:0000313" key="2">
    <source>
        <dbReference type="EMBL" id="GGK37034.1"/>
    </source>
</evidence>
<gene>
    <name evidence="2" type="ORF">GCM10010124_32100</name>
</gene>
<keyword evidence="3" id="KW-1185">Reference proteome</keyword>
<keyword evidence="1" id="KW-0812">Transmembrane</keyword>
<keyword evidence="1" id="KW-0472">Membrane</keyword>
<sequence>MLFALGDPASFVGLLLGFLAALFARAWAVRAARSALRLPRAPRPTLRSVVDPFGAVAAAVAGTGWGRHADLDLRATRGRRVAVVAAGLCAPLLLGLLVLVGLRLAYGGGAGPVGATLLHGFRTGLGPAADAGAGLAVALLCFSLLNLLPLPPLDGFSLLWVAMRRPGAHAARIRHTLVEQNVGPLILMILSFFPIGGPYLLLPAELLASLLLLALW</sequence>
<proteinExistence type="predicted"/>
<name>A0A8J3FL27_9ACTN</name>
<feature type="transmembrane region" description="Helical" evidence="1">
    <location>
        <begin position="135"/>
        <end position="161"/>
    </location>
</feature>
<dbReference type="RefSeq" id="WP_189115159.1">
    <property type="nucleotide sequence ID" value="NZ_BMQC01000012.1"/>
</dbReference>
<feature type="transmembrane region" description="Helical" evidence="1">
    <location>
        <begin position="182"/>
        <end position="202"/>
    </location>
</feature>
<evidence type="ECO:0008006" key="4">
    <source>
        <dbReference type="Google" id="ProtNLM"/>
    </source>
</evidence>
<comment type="caution">
    <text evidence="2">The sequence shown here is derived from an EMBL/GenBank/DDBJ whole genome shotgun (WGS) entry which is preliminary data.</text>
</comment>
<dbReference type="AlphaFoldDB" id="A0A8J3FL27"/>
<feature type="transmembrane region" description="Helical" evidence="1">
    <location>
        <begin position="81"/>
        <end position="106"/>
    </location>
</feature>
<dbReference type="EMBL" id="BMQC01000012">
    <property type="protein sequence ID" value="GGK37034.1"/>
    <property type="molecule type" value="Genomic_DNA"/>
</dbReference>
<dbReference type="Proteomes" id="UP000662200">
    <property type="component" value="Unassembled WGS sequence"/>
</dbReference>